<dbReference type="EMBL" id="SMMG02000005">
    <property type="protein sequence ID" value="KAA3474767.1"/>
    <property type="molecule type" value="Genomic_DNA"/>
</dbReference>
<organism evidence="1 2">
    <name type="scientific">Gossypium australe</name>
    <dbReference type="NCBI Taxonomy" id="47621"/>
    <lineage>
        <taxon>Eukaryota</taxon>
        <taxon>Viridiplantae</taxon>
        <taxon>Streptophyta</taxon>
        <taxon>Embryophyta</taxon>
        <taxon>Tracheophyta</taxon>
        <taxon>Spermatophyta</taxon>
        <taxon>Magnoliopsida</taxon>
        <taxon>eudicotyledons</taxon>
        <taxon>Gunneridae</taxon>
        <taxon>Pentapetalae</taxon>
        <taxon>rosids</taxon>
        <taxon>malvids</taxon>
        <taxon>Malvales</taxon>
        <taxon>Malvaceae</taxon>
        <taxon>Malvoideae</taxon>
        <taxon>Gossypium</taxon>
    </lineage>
</organism>
<keyword evidence="2" id="KW-1185">Reference proteome</keyword>
<dbReference type="Proteomes" id="UP000325315">
    <property type="component" value="Unassembled WGS sequence"/>
</dbReference>
<sequence>MVVSQGPRTSFAEICLCHHPSHCFQPHQFFNPSVFILGVSASIKAAAVTATTAPWNVSVIGKKACSCSFEPLDLITLHFG</sequence>
<gene>
    <name evidence="1" type="ORF">EPI10_025028</name>
</gene>
<evidence type="ECO:0000313" key="2">
    <source>
        <dbReference type="Proteomes" id="UP000325315"/>
    </source>
</evidence>
<evidence type="ECO:0000313" key="1">
    <source>
        <dbReference type="EMBL" id="KAA3474767.1"/>
    </source>
</evidence>
<reference evidence="2" key="1">
    <citation type="journal article" date="2019" name="Plant Biotechnol. J.">
        <title>Genome sequencing of the Australian wild diploid species Gossypium australe highlights disease resistance and delayed gland morphogenesis.</title>
        <authorList>
            <person name="Cai Y."/>
            <person name="Cai X."/>
            <person name="Wang Q."/>
            <person name="Wang P."/>
            <person name="Zhang Y."/>
            <person name="Cai C."/>
            <person name="Xu Y."/>
            <person name="Wang K."/>
            <person name="Zhou Z."/>
            <person name="Wang C."/>
            <person name="Geng S."/>
            <person name="Li B."/>
            <person name="Dong Q."/>
            <person name="Hou Y."/>
            <person name="Wang H."/>
            <person name="Ai P."/>
            <person name="Liu Z."/>
            <person name="Yi F."/>
            <person name="Sun M."/>
            <person name="An G."/>
            <person name="Cheng J."/>
            <person name="Zhang Y."/>
            <person name="Shi Q."/>
            <person name="Xie Y."/>
            <person name="Shi X."/>
            <person name="Chang Y."/>
            <person name="Huang F."/>
            <person name="Chen Y."/>
            <person name="Hong S."/>
            <person name="Mi L."/>
            <person name="Sun Q."/>
            <person name="Zhang L."/>
            <person name="Zhou B."/>
            <person name="Peng R."/>
            <person name="Zhang X."/>
            <person name="Liu F."/>
        </authorList>
    </citation>
    <scope>NUCLEOTIDE SEQUENCE [LARGE SCALE GENOMIC DNA]</scope>
    <source>
        <strain evidence="2">cv. PA1801</strain>
    </source>
</reference>
<accession>A0A5B6W109</accession>
<protein>
    <submittedName>
        <fullName evidence="1">Uncharacterized protein</fullName>
    </submittedName>
</protein>
<name>A0A5B6W109_9ROSI</name>
<comment type="caution">
    <text evidence="1">The sequence shown here is derived from an EMBL/GenBank/DDBJ whole genome shotgun (WGS) entry which is preliminary data.</text>
</comment>
<dbReference type="AlphaFoldDB" id="A0A5B6W109"/>
<proteinExistence type="predicted"/>